<dbReference type="SMART" id="SM00409">
    <property type="entry name" value="IG"/>
    <property type="match status" value="3"/>
</dbReference>
<dbReference type="InterPro" id="IPR003599">
    <property type="entry name" value="Ig_sub"/>
</dbReference>
<dbReference type="InterPro" id="IPR003961">
    <property type="entry name" value="FN3_dom"/>
</dbReference>
<evidence type="ECO:0000259" key="6">
    <source>
        <dbReference type="PROSITE" id="PS50853"/>
    </source>
</evidence>
<dbReference type="SUPFAM" id="SSF49265">
    <property type="entry name" value="Fibronectin type III"/>
    <property type="match status" value="2"/>
</dbReference>
<evidence type="ECO:0000256" key="4">
    <source>
        <dbReference type="SAM" id="SignalP"/>
    </source>
</evidence>
<dbReference type="EMBL" id="CASHTH010000797">
    <property type="protein sequence ID" value="CAI8007679.1"/>
    <property type="molecule type" value="Genomic_DNA"/>
</dbReference>
<comment type="caution">
    <text evidence="7">The sequence shown here is derived from an EMBL/GenBank/DDBJ whole genome shotgun (WGS) entry which is preliminary data.</text>
</comment>
<dbReference type="InterPro" id="IPR013783">
    <property type="entry name" value="Ig-like_fold"/>
</dbReference>
<dbReference type="InterPro" id="IPR007110">
    <property type="entry name" value="Ig-like_dom"/>
</dbReference>
<keyword evidence="1" id="KW-0677">Repeat</keyword>
<feature type="chain" id="PRO_5041338646" evidence="4">
    <location>
        <begin position="32"/>
        <end position="819"/>
    </location>
</feature>
<gene>
    <name evidence="7" type="ORF">GBAR_LOCUS5335</name>
</gene>
<name>A0AA35RA54_GEOBA</name>
<keyword evidence="8" id="KW-1185">Reference proteome</keyword>
<keyword evidence="4" id="KW-0732">Signal</keyword>
<evidence type="ECO:0000259" key="5">
    <source>
        <dbReference type="PROSITE" id="PS50835"/>
    </source>
</evidence>
<feature type="signal peptide" evidence="4">
    <location>
        <begin position="1"/>
        <end position="31"/>
    </location>
</feature>
<evidence type="ECO:0000313" key="7">
    <source>
        <dbReference type="EMBL" id="CAI8007679.1"/>
    </source>
</evidence>
<protein>
    <submittedName>
        <fullName evidence="7">Neogenin</fullName>
    </submittedName>
</protein>
<organism evidence="7 8">
    <name type="scientific">Geodia barretti</name>
    <name type="common">Barrett's horny sponge</name>
    <dbReference type="NCBI Taxonomy" id="519541"/>
    <lineage>
        <taxon>Eukaryota</taxon>
        <taxon>Metazoa</taxon>
        <taxon>Porifera</taxon>
        <taxon>Demospongiae</taxon>
        <taxon>Heteroscleromorpha</taxon>
        <taxon>Tetractinellida</taxon>
        <taxon>Astrophorina</taxon>
        <taxon>Geodiidae</taxon>
        <taxon>Geodia</taxon>
    </lineage>
</organism>
<dbReference type="InterPro" id="IPR036179">
    <property type="entry name" value="Ig-like_dom_sf"/>
</dbReference>
<dbReference type="AlphaFoldDB" id="A0AA35RA54"/>
<dbReference type="CDD" id="cd00063">
    <property type="entry name" value="FN3"/>
    <property type="match status" value="1"/>
</dbReference>
<dbReference type="PROSITE" id="PS50835">
    <property type="entry name" value="IG_LIKE"/>
    <property type="match status" value="2"/>
</dbReference>
<dbReference type="Proteomes" id="UP001174909">
    <property type="component" value="Unassembled WGS sequence"/>
</dbReference>
<feature type="compositionally biased region" description="Polar residues" evidence="2">
    <location>
        <begin position="785"/>
        <end position="807"/>
    </location>
</feature>
<evidence type="ECO:0000256" key="3">
    <source>
        <dbReference type="SAM" id="Phobius"/>
    </source>
</evidence>
<accession>A0AA35RA54</accession>
<keyword evidence="3" id="KW-0472">Membrane</keyword>
<dbReference type="InterPro" id="IPR050964">
    <property type="entry name" value="Striated_Muscle_Regulatory"/>
</dbReference>
<proteinExistence type="predicted"/>
<reference evidence="7" key="1">
    <citation type="submission" date="2023-03" db="EMBL/GenBank/DDBJ databases">
        <authorList>
            <person name="Steffen K."/>
            <person name="Cardenas P."/>
        </authorList>
    </citation>
    <scope>NUCLEOTIDE SEQUENCE</scope>
</reference>
<feature type="domain" description="Fibronectin type-III" evidence="6">
    <location>
        <begin position="532"/>
        <end position="628"/>
    </location>
</feature>
<evidence type="ECO:0000256" key="2">
    <source>
        <dbReference type="SAM" id="MobiDB-lite"/>
    </source>
</evidence>
<dbReference type="CDD" id="cd00096">
    <property type="entry name" value="Ig"/>
    <property type="match status" value="1"/>
</dbReference>
<feature type="region of interest" description="Disordered" evidence="2">
    <location>
        <begin position="759"/>
        <end position="819"/>
    </location>
</feature>
<feature type="domain" description="Fibronectin type-III" evidence="6">
    <location>
        <begin position="334"/>
        <end position="426"/>
    </location>
</feature>
<dbReference type="SMART" id="SM00060">
    <property type="entry name" value="FN3"/>
    <property type="match status" value="2"/>
</dbReference>
<dbReference type="PANTHER" id="PTHR13817">
    <property type="entry name" value="TITIN"/>
    <property type="match status" value="1"/>
</dbReference>
<dbReference type="SUPFAM" id="SSF48726">
    <property type="entry name" value="Immunoglobulin"/>
    <property type="match status" value="2"/>
</dbReference>
<dbReference type="PANTHER" id="PTHR13817:SF73">
    <property type="entry name" value="FIBRONECTIN TYPE-III DOMAIN-CONTAINING PROTEIN"/>
    <property type="match status" value="1"/>
</dbReference>
<sequence>MVSRDPESRPPSTRWRACLLGLMLCATSAGASEDMKLRVVRISNGVRETVGPEINPISVFVNSTIELTCYCLTEPLASNSSAEVQLLRNAFSIAEGDCDGLFLVVTISVPDDGEYQCRGNIPGSASPPVVSVIRELVVLDPDALVMVPPVQYAVSGTSHTLQCEVENQNAIIYWMEPGVPFDDKEAGSYVIDGATLEDEGEYTCVVYFSKADVFTQMTVQLYVVVPPSITHSLPTDPVNRNRNEPLSFTIEFNSRFEANTTVTWFHDNDVIRNGITTQFTSEYEGRSTLDLGIVSRSDRGSYRVEVYNNFSNISETQRKVRSSVDLSVTISPVEPTEVKAQNLSPNKVQLSWALPYTHNDQQPSSITILLTNLTDSSLIETTLPGSPTNLVLDVVPGTRYRAVLIANNEDGEMSTLPIRFRATPAPPKVTSVVSHRLNMTSFNISVTMDYTGGETISHFDVKFRPRNSSQWSNGQKVKVQDGGRMEMGLLWYGIVTNYSLGKPSELSVEVVNDANERSSSLTKAEVLAPLSAPSTPALLSSSHDSLTLSFHLPSEGTPPVLHIIVNFSSPSHFQWECRGVEDRALGDQLDCTVPRLTSDTQYTLAVFGLGHAGRGNTSQEVSFSTTSVDNSLPTWVIVVVTLVIAMTVLIVLLAAILVLIHCCKLRQKKRKYKFNRRATLGQTAPKPLEPSHAILNRNPPAHMGISRLSEMAPPPISPPSTVTPPLCRSTPSTTVTFKFETASGSSCSNLDSDISDVHSPSYSYRVTPPPPPSTCPSTIQSQQSYHSLGRSSHTHQSLHSTRDSLSSYPPAPAHCATNV</sequence>
<dbReference type="Gene3D" id="2.60.40.10">
    <property type="entry name" value="Immunoglobulins"/>
    <property type="match status" value="4"/>
</dbReference>
<feature type="compositionally biased region" description="Low complexity" evidence="2">
    <location>
        <begin position="775"/>
        <end position="784"/>
    </location>
</feature>
<keyword evidence="3" id="KW-1133">Transmembrane helix</keyword>
<evidence type="ECO:0000313" key="8">
    <source>
        <dbReference type="Proteomes" id="UP001174909"/>
    </source>
</evidence>
<feature type="transmembrane region" description="Helical" evidence="3">
    <location>
        <begin position="635"/>
        <end position="663"/>
    </location>
</feature>
<feature type="domain" description="Ig-like" evidence="5">
    <location>
        <begin position="141"/>
        <end position="220"/>
    </location>
</feature>
<dbReference type="PROSITE" id="PS50853">
    <property type="entry name" value="FN3"/>
    <property type="match status" value="2"/>
</dbReference>
<dbReference type="InterPro" id="IPR036116">
    <property type="entry name" value="FN3_sf"/>
</dbReference>
<keyword evidence="3" id="KW-0812">Transmembrane</keyword>
<feature type="domain" description="Ig-like" evidence="5">
    <location>
        <begin position="227"/>
        <end position="321"/>
    </location>
</feature>
<evidence type="ECO:0000256" key="1">
    <source>
        <dbReference type="ARBA" id="ARBA00022737"/>
    </source>
</evidence>